<accession>A0ACA9M211</accession>
<dbReference type="Proteomes" id="UP000789860">
    <property type="component" value="Unassembled WGS sequence"/>
</dbReference>
<sequence length="286" mass="32433">MSYRTDYIDLPSPWITFKKGASGELVAWLERPAQKTGTSVLIKPEIPFYPDILAAVSREHLESSLPDPSKAYNVKRVYKALMKESRKDREPDWPRNPLPVFALCQFVTNKPLYINRTMWIRDAALVAIDLRTMRRPSELCKIKLNDIKFCNNLCWVRISTSKTDQFSNGRFIPIEMSNNLYCPVKLLINYLKICPKTPANWPLFLSKTKKQMSVGAISAVVKRMAEHAHLTGCYTAHSIRIGGATTAMEAGFSLTQIRAIGGWDSKAVMLYLRSIGTAQLEISKKM</sequence>
<comment type="caution">
    <text evidence="1">The sequence shown here is derived from an EMBL/GenBank/DDBJ whole genome shotgun (WGS) entry which is preliminary data.</text>
</comment>
<gene>
    <name evidence="1" type="ORF">SCALOS_LOCUS5501</name>
</gene>
<evidence type="ECO:0000313" key="1">
    <source>
        <dbReference type="EMBL" id="CAG8560831.1"/>
    </source>
</evidence>
<reference evidence="1" key="1">
    <citation type="submission" date="2021-06" db="EMBL/GenBank/DDBJ databases">
        <authorList>
            <person name="Kallberg Y."/>
            <person name="Tangrot J."/>
            <person name="Rosling A."/>
        </authorList>
    </citation>
    <scope>NUCLEOTIDE SEQUENCE</scope>
    <source>
        <strain evidence="1">AU212A</strain>
    </source>
</reference>
<dbReference type="EMBL" id="CAJVPM010009049">
    <property type="protein sequence ID" value="CAG8560831.1"/>
    <property type="molecule type" value="Genomic_DNA"/>
</dbReference>
<feature type="non-terminal residue" evidence="1">
    <location>
        <position position="286"/>
    </location>
</feature>
<keyword evidence="2" id="KW-1185">Reference proteome</keyword>
<organism evidence="1 2">
    <name type="scientific">Scutellospora calospora</name>
    <dbReference type="NCBI Taxonomy" id="85575"/>
    <lineage>
        <taxon>Eukaryota</taxon>
        <taxon>Fungi</taxon>
        <taxon>Fungi incertae sedis</taxon>
        <taxon>Mucoromycota</taxon>
        <taxon>Glomeromycotina</taxon>
        <taxon>Glomeromycetes</taxon>
        <taxon>Diversisporales</taxon>
        <taxon>Gigasporaceae</taxon>
        <taxon>Scutellospora</taxon>
    </lineage>
</organism>
<protein>
    <submittedName>
        <fullName evidence="1">7007_t:CDS:1</fullName>
    </submittedName>
</protein>
<name>A0ACA9M211_9GLOM</name>
<proteinExistence type="predicted"/>
<evidence type="ECO:0000313" key="2">
    <source>
        <dbReference type="Proteomes" id="UP000789860"/>
    </source>
</evidence>